<dbReference type="AlphaFoldDB" id="A0A1H7R3E3"/>
<proteinExistence type="predicted"/>
<dbReference type="Proteomes" id="UP000199297">
    <property type="component" value="Unassembled WGS sequence"/>
</dbReference>
<dbReference type="EMBL" id="FOBI01000013">
    <property type="protein sequence ID" value="SEL54786.1"/>
    <property type="molecule type" value="Genomic_DNA"/>
</dbReference>
<evidence type="ECO:0000313" key="1">
    <source>
        <dbReference type="EMBL" id="SEL54786.1"/>
    </source>
</evidence>
<organism evidence="1 2">
    <name type="scientific">Colwellia chukchiensis</name>
    <dbReference type="NCBI Taxonomy" id="641665"/>
    <lineage>
        <taxon>Bacteria</taxon>
        <taxon>Pseudomonadati</taxon>
        <taxon>Pseudomonadota</taxon>
        <taxon>Gammaproteobacteria</taxon>
        <taxon>Alteromonadales</taxon>
        <taxon>Colwelliaceae</taxon>
        <taxon>Colwellia</taxon>
    </lineage>
</organism>
<reference evidence="2" key="1">
    <citation type="submission" date="2016-10" db="EMBL/GenBank/DDBJ databases">
        <authorList>
            <person name="Varghese N."/>
            <person name="Submissions S."/>
        </authorList>
    </citation>
    <scope>NUCLEOTIDE SEQUENCE [LARGE SCALE GENOMIC DNA]</scope>
    <source>
        <strain evidence="2">CGMCC 1.9127</strain>
    </source>
</reference>
<protein>
    <submittedName>
        <fullName evidence="1">Uncharacterized protein</fullName>
    </submittedName>
</protein>
<accession>A0A1H7R3E3</accession>
<evidence type="ECO:0000313" key="2">
    <source>
        <dbReference type="Proteomes" id="UP000199297"/>
    </source>
</evidence>
<sequence length="83" mass="9546">MSEYPSTKQFTLSMLSLNSYARISNAKVSVLMLVLGEKSQYASGVWSYHFASVLLVWRLMSDDFLAIDNEERVNAARVLIYYR</sequence>
<keyword evidence="2" id="KW-1185">Reference proteome</keyword>
<dbReference type="STRING" id="641665.GCA_002104455_01203"/>
<gene>
    <name evidence="1" type="ORF">SAMN05216262_11369</name>
</gene>
<name>A0A1H7R3E3_9GAMM</name>